<evidence type="ECO:0000313" key="6">
    <source>
        <dbReference type="EMBL" id="SFC52294.1"/>
    </source>
</evidence>
<feature type="compositionally biased region" description="Polar residues" evidence="4">
    <location>
        <begin position="390"/>
        <end position="407"/>
    </location>
</feature>
<protein>
    <submittedName>
        <fullName evidence="6">General secretion pathway protein D</fullName>
    </submittedName>
</protein>
<dbReference type="GO" id="GO:0009306">
    <property type="term" value="P:protein secretion"/>
    <property type="evidence" value="ECO:0007669"/>
    <property type="project" value="InterPro"/>
</dbReference>
<evidence type="ECO:0000256" key="3">
    <source>
        <dbReference type="RuleBase" id="RU004003"/>
    </source>
</evidence>
<dbReference type="InterPro" id="IPR038591">
    <property type="entry name" value="NolW-like_sf"/>
</dbReference>
<evidence type="ECO:0000256" key="4">
    <source>
        <dbReference type="SAM" id="MobiDB-lite"/>
    </source>
</evidence>
<feature type="region of interest" description="Disordered" evidence="4">
    <location>
        <begin position="379"/>
        <end position="407"/>
    </location>
</feature>
<feature type="domain" description="Type II/III secretion system secretin-like" evidence="5">
    <location>
        <begin position="508"/>
        <end position="671"/>
    </location>
</feature>
<dbReference type="GO" id="GO:0016020">
    <property type="term" value="C:membrane"/>
    <property type="evidence" value="ECO:0007669"/>
    <property type="project" value="UniProtKB-SubCell"/>
</dbReference>
<evidence type="ECO:0000256" key="2">
    <source>
        <dbReference type="ARBA" id="ARBA00023136"/>
    </source>
</evidence>
<keyword evidence="7" id="KW-1185">Reference proteome</keyword>
<comment type="subcellular location">
    <subcellularLocation>
        <location evidence="1">Membrane</location>
    </subcellularLocation>
</comment>
<dbReference type="InterPro" id="IPR001775">
    <property type="entry name" value="GspD/PilQ"/>
</dbReference>
<dbReference type="InterPro" id="IPR004845">
    <property type="entry name" value="T2SS_GspD_CS"/>
</dbReference>
<sequence length="693" mass="76212">MNNLKNTMQMKNIKHITFSFLVTLSLNACVTAPNAKYSPKKSYLKQDSISLAASTGANLDDKKLSELKVDLKKDDVTYLPSLTSEKIQKKAVVDLTEQFSEFNTVKITADDLPLKDYLHYVLGDLLKISYILGEQVKTDSQSVTLNLQQNISQRKLFSLSEQLLVERGYVIRFDDGIFYIHKEEGKASGAFAYGYGNKIESVPKTSATILQLVPFNFGMQTSLANTLTQILKIRAQADFQRSTLILQGKRKDIIRALEFINLMDQPIFKNRHIGAYKTTYVSTDDLMKQLPILLKQEGVSVSAAGQNDLAVSLVALDRIGTLILFANSEQLIDRVFFWAKQIDQAPSGNELQYFLYAPQFSRATDLGESLQLLIGGGSSTVSSNTSASSQNKQITSKTNKPSNGMSASNEDMNLVVDERANALIFHTTGDKYRQLLPLIKRLDVMPKQVLLEVMIAEVKLSDVFKQGVSFALTNQGSINKVGGFKFESGAKGLSYVLSGGQGNLTFSLLETNSNVNVLSRPSLLVRDGVKATIIVGDDIPTVGEIITDPTNGSQTSVIYRKTGVELQVKPTINAQGIVIMEIAQKISNQVKGDSSVAGSPIIFERSISTEVIAQSGQTIILGGLISENRTINDTSVPFFSSIPIVGKLFDSTEDTDDKTELVVLVTPKVIESVEEWENIKLKFSSAFKKLKID</sequence>
<dbReference type="RefSeq" id="WP_091983034.1">
    <property type="nucleotide sequence ID" value="NZ_FOLO01000011.1"/>
</dbReference>
<dbReference type="Gene3D" id="3.30.1370.120">
    <property type="match status" value="2"/>
</dbReference>
<dbReference type="OrthoDB" id="9779724at2"/>
<organism evidence="6 7">
    <name type="scientific">Pseudoalteromonas denitrificans DSM 6059</name>
    <dbReference type="NCBI Taxonomy" id="1123010"/>
    <lineage>
        <taxon>Bacteria</taxon>
        <taxon>Pseudomonadati</taxon>
        <taxon>Pseudomonadota</taxon>
        <taxon>Gammaproteobacteria</taxon>
        <taxon>Alteromonadales</taxon>
        <taxon>Pseudoalteromonadaceae</taxon>
        <taxon>Pseudoalteromonas</taxon>
    </lineage>
</organism>
<dbReference type="PRINTS" id="PR00811">
    <property type="entry name" value="BCTERIALGSPD"/>
</dbReference>
<reference evidence="6 7" key="1">
    <citation type="submission" date="2016-10" db="EMBL/GenBank/DDBJ databases">
        <authorList>
            <person name="de Groot N.N."/>
        </authorList>
    </citation>
    <scope>NUCLEOTIDE SEQUENCE [LARGE SCALE GENOMIC DNA]</scope>
    <source>
        <strain evidence="6 7">DSM 6059</strain>
    </source>
</reference>
<dbReference type="EMBL" id="FOLO01000011">
    <property type="protein sequence ID" value="SFC52294.1"/>
    <property type="molecule type" value="Genomic_DNA"/>
</dbReference>
<dbReference type="GO" id="GO:0015627">
    <property type="term" value="C:type II protein secretion system complex"/>
    <property type="evidence" value="ECO:0007669"/>
    <property type="project" value="TreeGrafter"/>
</dbReference>
<dbReference type="Proteomes" id="UP000198862">
    <property type="component" value="Unassembled WGS sequence"/>
</dbReference>
<dbReference type="AlphaFoldDB" id="A0A1I1JUP2"/>
<feature type="compositionally biased region" description="Low complexity" evidence="4">
    <location>
        <begin position="379"/>
        <end position="389"/>
    </location>
</feature>
<dbReference type="PANTHER" id="PTHR30332">
    <property type="entry name" value="PROBABLE GENERAL SECRETION PATHWAY PROTEIN D"/>
    <property type="match status" value="1"/>
</dbReference>
<dbReference type="Pfam" id="PF00263">
    <property type="entry name" value="Secretin"/>
    <property type="match status" value="1"/>
</dbReference>
<dbReference type="PANTHER" id="PTHR30332:SF25">
    <property type="entry name" value="SECRETIN XPSD"/>
    <property type="match status" value="1"/>
</dbReference>
<evidence type="ECO:0000256" key="1">
    <source>
        <dbReference type="ARBA" id="ARBA00004370"/>
    </source>
</evidence>
<dbReference type="STRING" id="1123010.SAMN02745724_01851"/>
<gene>
    <name evidence="6" type="ORF">SAMN02745724_01851</name>
</gene>
<dbReference type="PROSITE" id="PS00875">
    <property type="entry name" value="T2SP_D"/>
    <property type="match status" value="1"/>
</dbReference>
<evidence type="ECO:0000259" key="5">
    <source>
        <dbReference type="Pfam" id="PF00263"/>
    </source>
</evidence>
<proteinExistence type="inferred from homology"/>
<accession>A0A1I1JUP2</accession>
<keyword evidence="2" id="KW-0472">Membrane</keyword>
<dbReference type="InterPro" id="IPR004846">
    <property type="entry name" value="T2SS/T3SS_dom"/>
</dbReference>
<evidence type="ECO:0000313" key="7">
    <source>
        <dbReference type="Proteomes" id="UP000198862"/>
    </source>
</evidence>
<comment type="similarity">
    <text evidence="3">Belongs to the bacterial secretin family.</text>
</comment>
<dbReference type="InterPro" id="IPR050810">
    <property type="entry name" value="Bact_Secretion_Sys_Channel"/>
</dbReference>
<name>A0A1I1JUP2_9GAMM</name>
<dbReference type="PRINTS" id="PR01032">
    <property type="entry name" value="PHAGEIV"/>
</dbReference>